<reference evidence="8 9" key="1">
    <citation type="submission" date="2016-12" db="EMBL/GenBank/DDBJ databases">
        <title>The genomes of Aspergillus section Nigri reveals drivers in fungal speciation.</title>
        <authorList>
            <consortium name="DOE Joint Genome Institute"/>
            <person name="Vesth T.C."/>
            <person name="Nybo J."/>
            <person name="Theobald S."/>
            <person name="Brandl J."/>
            <person name="Frisvad J.C."/>
            <person name="Nielsen K.F."/>
            <person name="Lyhne E.K."/>
            <person name="Kogle M.E."/>
            <person name="Kuo A."/>
            <person name="Riley R."/>
            <person name="Clum A."/>
            <person name="Nolan M."/>
            <person name="Lipzen A."/>
            <person name="Salamov A."/>
            <person name="Henrissat B."/>
            <person name="Wiebenga A."/>
            <person name="De Vries R.P."/>
            <person name="Grigoriev I.V."/>
            <person name="Mortensen U.H."/>
            <person name="Andersen M.R."/>
            <person name="Baker S.E."/>
        </authorList>
    </citation>
    <scope>NUCLEOTIDE SEQUENCE [LARGE SCALE GENOMIC DNA]</scope>
    <source>
        <strain evidence="8 9">CBS 115572</strain>
    </source>
</reference>
<evidence type="ECO:0000256" key="5">
    <source>
        <dbReference type="ARBA" id="ARBA00023242"/>
    </source>
</evidence>
<proteinExistence type="predicted"/>
<dbReference type="PROSITE" id="PS50048">
    <property type="entry name" value="ZN2_CY6_FUNGAL_2"/>
    <property type="match status" value="1"/>
</dbReference>
<evidence type="ECO:0000256" key="2">
    <source>
        <dbReference type="ARBA" id="ARBA00023015"/>
    </source>
</evidence>
<dbReference type="PANTHER" id="PTHR31001:SF40">
    <property type="entry name" value="ZN(II)2CYS6 TRANSCRIPTION FACTOR (EUROFUNG)"/>
    <property type="match status" value="1"/>
</dbReference>
<dbReference type="GO" id="GO:0005634">
    <property type="term" value="C:nucleus"/>
    <property type="evidence" value="ECO:0007669"/>
    <property type="project" value="UniProtKB-SubCell"/>
</dbReference>
<dbReference type="PRINTS" id="PR00755">
    <property type="entry name" value="AFLATOXINBRP"/>
</dbReference>
<keyword evidence="2" id="KW-0805">Transcription regulation</keyword>
<dbReference type="SMART" id="SM00066">
    <property type="entry name" value="GAL4"/>
    <property type="match status" value="1"/>
</dbReference>
<dbReference type="AlphaFoldDB" id="A0A317XDZ1"/>
<gene>
    <name evidence="8" type="ORF">BO94DRAFT_592414</name>
</gene>
<comment type="subcellular location">
    <subcellularLocation>
        <location evidence="1">Nucleus</location>
    </subcellularLocation>
</comment>
<protein>
    <recommendedName>
        <fullName evidence="7">Zn(2)-C6 fungal-type domain-containing protein</fullName>
    </recommendedName>
</protein>
<keyword evidence="3" id="KW-0238">DNA-binding</keyword>
<keyword evidence="5" id="KW-0539">Nucleus</keyword>
<keyword evidence="4" id="KW-0804">Transcription</keyword>
<feature type="domain" description="Zn(2)-C6 fungal-type" evidence="7">
    <location>
        <begin position="15"/>
        <end position="45"/>
    </location>
</feature>
<dbReference type="GO" id="GO:0003677">
    <property type="term" value="F:DNA binding"/>
    <property type="evidence" value="ECO:0007669"/>
    <property type="project" value="UniProtKB-KW"/>
</dbReference>
<evidence type="ECO:0000256" key="1">
    <source>
        <dbReference type="ARBA" id="ARBA00004123"/>
    </source>
</evidence>
<feature type="region of interest" description="Disordered" evidence="6">
    <location>
        <begin position="76"/>
        <end position="116"/>
    </location>
</feature>
<organism evidence="8 9">
    <name type="scientific">Aspergillus sclerotioniger CBS 115572</name>
    <dbReference type="NCBI Taxonomy" id="1450535"/>
    <lineage>
        <taxon>Eukaryota</taxon>
        <taxon>Fungi</taxon>
        <taxon>Dikarya</taxon>
        <taxon>Ascomycota</taxon>
        <taxon>Pezizomycotina</taxon>
        <taxon>Eurotiomycetes</taxon>
        <taxon>Eurotiomycetidae</taxon>
        <taxon>Eurotiales</taxon>
        <taxon>Aspergillaceae</taxon>
        <taxon>Aspergillus</taxon>
        <taxon>Aspergillus subgen. Circumdati</taxon>
    </lineage>
</organism>
<dbReference type="STRING" id="1450535.A0A317XDZ1"/>
<evidence type="ECO:0000256" key="3">
    <source>
        <dbReference type="ARBA" id="ARBA00023125"/>
    </source>
</evidence>
<dbReference type="InterPro" id="IPR001138">
    <property type="entry name" value="Zn2Cys6_DnaBD"/>
</dbReference>
<sequence>MPAEPRRRHNGQPQACEPCRKSKIRCDHETPKCSRCVVRGLDCVYHPAPMTKRRPPSASHAPAHFETTPLADLLTGSTFVPSTGSQLPIVPPPSAESSSPLVADPGSTASSGPSAGYNTAQRVTLFQKESGRHETTRFSAVFFENEDSFGPAILDAANVNHELGREVDVTTWPRMELAVNTLMNFPTARTCEMLMTGLHHIHDVWVSPTMVRHCLDQVWTEYGNCLDLRRTRDSVSRLANDLFANDKKPYLRFNPDDDSSFDRIGWMNWFAGPHLRWEMVGILFSWAGMAFRHRQEWDPVFHLPEQEGRNRNTAADKMRECAAACVRLCEDHFEISDIMVICMKNSSKLQSIIISDESDRIRVDYGTVGSAFITAGLHRQPPLGKVTPFSQHRAAIASSMYYLDKCESLFNARPPMLSRHYCQCPLPLDLCEEDVYGGRERLAAAVARLDKNGWNTEGHIFTTTWLRALAMLSPIRERILELSLSINLQFTKAQVEDIIVQLKQIVASYPQHIQYRRNSGGLSRSTSYVQARSAHDAYIITRIQLDVLQCRFLLHRLLVSRRFSSGQDLFDTAQETMSVILSLWLNRDQLHDVNYAFDWIAVSYGVPCAGILCVELLRASHLAPPALANDSSATAAVYTPVRLSRSEVIQSLTMFGALLDWIRPTDNNSQLSVKFRKVLQRIIDSVFDTLGPLQDGQIREMPNKQVYQRQYGVQSQQMRGQNLSPATDGQYDIDPALITDDDMDWLNTLDWTQGGWLDQPFLF</sequence>
<comment type="caution">
    <text evidence="8">The sequence shown here is derived from an EMBL/GenBank/DDBJ whole genome shotgun (WGS) entry which is preliminary data.</text>
</comment>
<feature type="compositionally biased region" description="Polar residues" evidence="6">
    <location>
        <begin position="76"/>
        <end position="86"/>
    </location>
</feature>
<dbReference type="CDD" id="cd00067">
    <property type="entry name" value="GAL4"/>
    <property type="match status" value="1"/>
</dbReference>
<accession>A0A317XDZ1</accession>
<dbReference type="EMBL" id="MSFK01000001">
    <property type="protein sequence ID" value="PWY96545.1"/>
    <property type="molecule type" value="Genomic_DNA"/>
</dbReference>
<dbReference type="CDD" id="cd12148">
    <property type="entry name" value="fungal_TF_MHR"/>
    <property type="match status" value="1"/>
</dbReference>
<dbReference type="RefSeq" id="XP_025473306.1">
    <property type="nucleotide sequence ID" value="XM_025616144.1"/>
</dbReference>
<dbReference type="PROSITE" id="PS00463">
    <property type="entry name" value="ZN2_CY6_FUNGAL_1"/>
    <property type="match status" value="1"/>
</dbReference>
<dbReference type="PANTHER" id="PTHR31001">
    <property type="entry name" value="UNCHARACTERIZED TRANSCRIPTIONAL REGULATORY PROTEIN"/>
    <property type="match status" value="1"/>
</dbReference>
<evidence type="ECO:0000256" key="6">
    <source>
        <dbReference type="SAM" id="MobiDB-lite"/>
    </source>
</evidence>
<feature type="compositionally biased region" description="Basic residues" evidence="6">
    <location>
        <begin position="1"/>
        <end position="10"/>
    </location>
</feature>
<evidence type="ECO:0000313" key="9">
    <source>
        <dbReference type="Proteomes" id="UP000246702"/>
    </source>
</evidence>
<keyword evidence="9" id="KW-1185">Reference proteome</keyword>
<dbReference type="OrthoDB" id="4898680at2759"/>
<feature type="region of interest" description="Disordered" evidence="6">
    <location>
        <begin position="1"/>
        <end position="20"/>
    </location>
</feature>
<dbReference type="GO" id="GO:0009893">
    <property type="term" value="P:positive regulation of metabolic process"/>
    <property type="evidence" value="ECO:0007669"/>
    <property type="project" value="UniProtKB-ARBA"/>
</dbReference>
<feature type="compositionally biased region" description="Low complexity" evidence="6">
    <location>
        <begin position="105"/>
        <end position="116"/>
    </location>
</feature>
<dbReference type="Proteomes" id="UP000246702">
    <property type="component" value="Unassembled WGS sequence"/>
</dbReference>
<dbReference type="InterPro" id="IPR036864">
    <property type="entry name" value="Zn2-C6_fun-type_DNA-bd_sf"/>
</dbReference>
<dbReference type="Pfam" id="PF00172">
    <property type="entry name" value="Zn_clus"/>
    <property type="match status" value="1"/>
</dbReference>
<dbReference type="GeneID" id="37118287"/>
<dbReference type="GO" id="GO:0008270">
    <property type="term" value="F:zinc ion binding"/>
    <property type="evidence" value="ECO:0007669"/>
    <property type="project" value="InterPro"/>
</dbReference>
<dbReference type="SUPFAM" id="SSF57701">
    <property type="entry name" value="Zn2/Cys6 DNA-binding domain"/>
    <property type="match status" value="1"/>
</dbReference>
<name>A0A317XDZ1_9EURO</name>
<dbReference type="GO" id="GO:0000981">
    <property type="term" value="F:DNA-binding transcription factor activity, RNA polymerase II-specific"/>
    <property type="evidence" value="ECO:0007669"/>
    <property type="project" value="InterPro"/>
</dbReference>
<evidence type="ECO:0000259" key="7">
    <source>
        <dbReference type="PROSITE" id="PS50048"/>
    </source>
</evidence>
<dbReference type="Gene3D" id="4.10.240.10">
    <property type="entry name" value="Zn(2)-C6 fungal-type DNA-binding domain"/>
    <property type="match status" value="1"/>
</dbReference>
<evidence type="ECO:0000256" key="4">
    <source>
        <dbReference type="ARBA" id="ARBA00023163"/>
    </source>
</evidence>
<dbReference type="InterPro" id="IPR050613">
    <property type="entry name" value="Sec_Metabolite_Reg"/>
</dbReference>
<evidence type="ECO:0000313" key="8">
    <source>
        <dbReference type="EMBL" id="PWY96545.1"/>
    </source>
</evidence>